<evidence type="ECO:0000313" key="3">
    <source>
        <dbReference type="EMBL" id="BCS21192.1"/>
    </source>
</evidence>
<feature type="compositionally biased region" description="Basic and acidic residues" evidence="1">
    <location>
        <begin position="334"/>
        <end position="363"/>
    </location>
</feature>
<proteinExistence type="predicted"/>
<gene>
    <name evidence="3" type="ORF">APUU_21624A</name>
</gene>
<dbReference type="GeneID" id="64971197"/>
<dbReference type="KEGG" id="apuu:APUU_21624A"/>
<dbReference type="AlphaFoldDB" id="A0A7R8AK14"/>
<feature type="transmembrane region" description="Helical" evidence="2">
    <location>
        <begin position="81"/>
        <end position="101"/>
    </location>
</feature>
<feature type="transmembrane region" description="Helical" evidence="2">
    <location>
        <begin position="107"/>
        <end position="131"/>
    </location>
</feature>
<dbReference type="EMBL" id="AP024444">
    <property type="protein sequence ID" value="BCS21192.1"/>
    <property type="molecule type" value="Genomic_DNA"/>
</dbReference>
<feature type="transmembrane region" description="Helical" evidence="2">
    <location>
        <begin position="6"/>
        <end position="29"/>
    </location>
</feature>
<evidence type="ECO:0000256" key="1">
    <source>
        <dbReference type="SAM" id="MobiDB-lite"/>
    </source>
</evidence>
<dbReference type="OrthoDB" id="4941332at2759"/>
<accession>A0A7R8AK14</accession>
<name>A0A7R8AK14_9EURO</name>
<keyword evidence="2" id="KW-1133">Transmembrane helix</keyword>
<dbReference type="Proteomes" id="UP000654913">
    <property type="component" value="Chromosome 2"/>
</dbReference>
<dbReference type="RefSeq" id="XP_041553386.1">
    <property type="nucleotide sequence ID" value="XM_041700398.1"/>
</dbReference>
<organism evidence="3 4">
    <name type="scientific">Aspergillus puulaauensis</name>
    <dbReference type="NCBI Taxonomy" id="1220207"/>
    <lineage>
        <taxon>Eukaryota</taxon>
        <taxon>Fungi</taxon>
        <taxon>Dikarya</taxon>
        <taxon>Ascomycota</taxon>
        <taxon>Pezizomycotina</taxon>
        <taxon>Eurotiomycetes</taxon>
        <taxon>Eurotiomycetidae</taxon>
        <taxon>Eurotiales</taxon>
        <taxon>Aspergillaceae</taxon>
        <taxon>Aspergillus</taxon>
    </lineage>
</organism>
<reference evidence="3" key="2">
    <citation type="submission" date="2021-02" db="EMBL/GenBank/DDBJ databases">
        <title>Aspergillus puulaauensis MK2 genome sequence.</title>
        <authorList>
            <person name="Futagami T."/>
            <person name="Mori K."/>
            <person name="Kadooka C."/>
            <person name="Tanaka T."/>
        </authorList>
    </citation>
    <scope>NUCLEOTIDE SEQUENCE</scope>
    <source>
        <strain evidence="3">MK2</strain>
    </source>
</reference>
<evidence type="ECO:0000313" key="4">
    <source>
        <dbReference type="Proteomes" id="UP000654913"/>
    </source>
</evidence>
<keyword evidence="2" id="KW-0812">Transmembrane</keyword>
<evidence type="ECO:0000256" key="2">
    <source>
        <dbReference type="SAM" id="Phobius"/>
    </source>
</evidence>
<keyword evidence="2" id="KW-0472">Membrane</keyword>
<keyword evidence="4" id="KW-1185">Reference proteome</keyword>
<feature type="region of interest" description="Disordered" evidence="1">
    <location>
        <begin position="323"/>
        <end position="387"/>
    </location>
</feature>
<sequence length="387" mass="42827">MWRGSIMSIIPVPSGIEVFSILIAVLGVYDDLRKKYTIRESLLLLLIFPDAKRMVEEVERHILHSTSNEPAVFRRSIAEDCTMLAVAAAIVAQVAITALSLEDIDQVHWTASAAFVLSLTTGGLSVFYACLIQQKMNKLFSASDVKDFFTEAGIPQKLRILEQEINGLRANMESWEPGPGAAAARGGIEQAQETISSVRREGNIWESASLPSILMVAAPSTLLKYALGSFVTGLGVYFGCLAFQDIETQKPRSHHRAVFIVYIVATLLGLSMYYVPLTIKHSELSSLLSPFHRWTWYGAANAREVEATVSRIQEITDRAREVRELNQDIANQRRPGENREADRNPQPDGAADHVNNHIHHPEGVDPQLNPYARTPEAPGAVTYPEPV</sequence>
<protein>
    <submittedName>
        <fullName evidence="3">Uncharacterized protein</fullName>
    </submittedName>
</protein>
<reference evidence="3" key="1">
    <citation type="submission" date="2021-01" db="EMBL/GenBank/DDBJ databases">
        <authorList>
            <consortium name="Aspergillus puulaauensis MK2 genome sequencing consortium"/>
            <person name="Kazuki M."/>
            <person name="Futagami T."/>
        </authorList>
    </citation>
    <scope>NUCLEOTIDE SEQUENCE</scope>
    <source>
        <strain evidence="3">MK2</strain>
    </source>
</reference>
<feature type="transmembrane region" description="Helical" evidence="2">
    <location>
        <begin position="256"/>
        <end position="275"/>
    </location>
</feature>